<dbReference type="eggNOG" id="ENOG5034305">
    <property type="taxonomic scope" value="Bacteria"/>
</dbReference>
<feature type="region of interest" description="Disordered" evidence="1">
    <location>
        <begin position="122"/>
        <end position="145"/>
    </location>
</feature>
<dbReference type="Pfam" id="PF13590">
    <property type="entry name" value="DUF4136"/>
    <property type="match status" value="1"/>
</dbReference>
<dbReference type="AlphaFoldDB" id="A0A0H3FVW5"/>
<keyword evidence="2" id="KW-0472">Membrane</keyword>
<name>A0A0H3FVW5_ZYMMA</name>
<evidence type="ECO:0000259" key="3">
    <source>
        <dbReference type="Pfam" id="PF13590"/>
    </source>
</evidence>
<organism evidence="4 5">
    <name type="scientific">Zymomonas mobilis subsp. mobilis (strain ATCC 10988 / DSM 424 / LMG 404 / NCIMB 8938 / NRRL B-806 / ZM1)</name>
    <dbReference type="NCBI Taxonomy" id="555217"/>
    <lineage>
        <taxon>Bacteria</taxon>
        <taxon>Pseudomonadati</taxon>
        <taxon>Pseudomonadota</taxon>
        <taxon>Alphaproteobacteria</taxon>
        <taxon>Sphingomonadales</taxon>
        <taxon>Zymomonadaceae</taxon>
        <taxon>Zymomonas</taxon>
    </lineage>
</organism>
<dbReference type="EMBL" id="CP002850">
    <property type="protein sequence ID" value="AEH61948.1"/>
    <property type="molecule type" value="Genomic_DNA"/>
</dbReference>
<dbReference type="KEGG" id="zmm:Zmob_0095"/>
<feature type="domain" description="DUF4136" evidence="3">
    <location>
        <begin position="75"/>
        <end position="256"/>
    </location>
</feature>
<evidence type="ECO:0000313" key="5">
    <source>
        <dbReference type="Proteomes" id="UP000001494"/>
    </source>
</evidence>
<keyword evidence="2" id="KW-0812">Transmembrane</keyword>
<dbReference type="OrthoDB" id="7428103at2"/>
<protein>
    <recommendedName>
        <fullName evidence="3">DUF4136 domain-containing protein</fullName>
    </recommendedName>
</protein>
<proteinExistence type="predicted"/>
<accession>A0A0H3FVW5</accession>
<dbReference type="Proteomes" id="UP000001494">
    <property type="component" value="Chromosome"/>
</dbReference>
<dbReference type="RefSeq" id="WP_014500326.1">
    <property type="nucleotide sequence ID" value="NC_017262.1"/>
</dbReference>
<gene>
    <name evidence="4" type="ordered locus">Zmob_0095</name>
</gene>
<evidence type="ECO:0000256" key="1">
    <source>
        <dbReference type="SAM" id="MobiDB-lite"/>
    </source>
</evidence>
<keyword evidence="2" id="KW-1133">Transmembrane helix</keyword>
<evidence type="ECO:0000313" key="4">
    <source>
        <dbReference type="EMBL" id="AEH61948.1"/>
    </source>
</evidence>
<feature type="transmembrane region" description="Helical" evidence="2">
    <location>
        <begin position="32"/>
        <end position="50"/>
    </location>
</feature>
<dbReference type="InterPro" id="IPR025411">
    <property type="entry name" value="DUF4136"/>
</dbReference>
<sequence length="265" mass="28044">MRHLITISQPAIPQDVTNKEGRKAKKQLRCKGIYPFLGMFFFAAALPLQATQPIEVTRFHKSDMATTGIVNIMPHDPTLRNTLEYQRYTASIARNLTRIGFQVTDNPQQAEYTMMYDVMRGTHYRDNGQTPPRDTRPHGGISLGGGYGGGGGFGGGGVGWGGGGSGISIGGGGGGGRGFGGGGGGISAGISVPVGNGYHTSNKVETILTAQLSRRDTHQAIWEGRARTEAKSNKAESTPDIAVDRLATAMFGQFPGESGETEKVK</sequence>
<evidence type="ECO:0000256" key="2">
    <source>
        <dbReference type="SAM" id="Phobius"/>
    </source>
</evidence>
<dbReference type="HOGENOM" id="CLU_093190_0_0_5"/>
<reference evidence="4 5" key="1">
    <citation type="journal article" date="2011" name="J. Bacteriol.">
        <title>Genome sequence of the ethanol-producing Zymomonas mobilis subsp. mobilis lectotype strain ATCC 10988.</title>
        <authorList>
            <person name="Pappas K.M."/>
            <person name="Kouvelis V.N."/>
            <person name="Saunders E."/>
            <person name="Brettin T.S."/>
            <person name="Bruce D."/>
            <person name="Detter C."/>
            <person name="Balakireva M."/>
            <person name="Han C.S."/>
            <person name="Savvakis G."/>
            <person name="Kyrpides N.C."/>
            <person name="Typas M.A."/>
        </authorList>
    </citation>
    <scope>NUCLEOTIDE SEQUENCE [LARGE SCALE GENOMIC DNA]</scope>
    <source>
        <strain evidence="5">ATCC 10988 / DSM 424 / CCUG 17860 / LMG 404 / NCIMB 8938 / NRRL B-806 / ZM1</strain>
    </source>
</reference>